<comment type="caution">
    <text evidence="1">The sequence shown here is derived from an EMBL/GenBank/DDBJ whole genome shotgun (WGS) entry which is preliminary data.</text>
</comment>
<organism evidence="1">
    <name type="scientific">Kosmotoga arenicorallina</name>
    <dbReference type="NCBI Taxonomy" id="688066"/>
    <lineage>
        <taxon>Bacteria</taxon>
        <taxon>Thermotogati</taxon>
        <taxon>Thermotogota</taxon>
        <taxon>Thermotogae</taxon>
        <taxon>Kosmotogales</taxon>
        <taxon>Kosmotogaceae</taxon>
        <taxon>Kosmotoga</taxon>
    </lineage>
</organism>
<proteinExistence type="predicted"/>
<dbReference type="AlphaFoldDB" id="A0A7C5DXA5"/>
<name>A0A7C5DXA5_9BACT</name>
<dbReference type="EMBL" id="DRTH01000191">
    <property type="protein sequence ID" value="HHF08759.1"/>
    <property type="molecule type" value="Genomic_DNA"/>
</dbReference>
<evidence type="ECO:0000313" key="1">
    <source>
        <dbReference type="EMBL" id="HHF08759.1"/>
    </source>
</evidence>
<gene>
    <name evidence="1" type="ORF">ENL26_03175</name>
</gene>
<dbReference type="Proteomes" id="UP000886129">
    <property type="component" value="Unassembled WGS sequence"/>
</dbReference>
<protein>
    <submittedName>
        <fullName evidence="1">Uncharacterized protein</fullName>
    </submittedName>
</protein>
<sequence>MNNSPKISFQLKSMEYYPMDVEFKLLFTGIQPDFRCELKTPNLFDGPFYLKAGMFFSFIPGLFGSYIDLGYVDSTELIGGKGMFKNFIKIKDVQSSVNTMELSGSISVEWENESLQLAIGTKARAILFGNPGAIDFNFGSLVSEEKLALGANFCVEALLGSRDFDLFNLLYFFEQGIGGKLAFLFDAKPIQFSLTLYKFESLNLYGSYPVKLSFGFSIENLKLKPYFNLSF</sequence>
<reference evidence="1" key="1">
    <citation type="journal article" date="2020" name="mSystems">
        <title>Genome- and Community-Level Interaction Insights into Carbon Utilization and Element Cycling Functions of Hydrothermarchaeota in Hydrothermal Sediment.</title>
        <authorList>
            <person name="Zhou Z."/>
            <person name="Liu Y."/>
            <person name="Xu W."/>
            <person name="Pan J."/>
            <person name="Luo Z.H."/>
            <person name="Li M."/>
        </authorList>
    </citation>
    <scope>NUCLEOTIDE SEQUENCE [LARGE SCALE GENOMIC DNA]</scope>
    <source>
        <strain evidence="1">HyVt-80</strain>
    </source>
</reference>
<accession>A0A7C5DXA5</accession>